<dbReference type="Proteomes" id="UP000582837">
    <property type="component" value="Unassembled WGS sequence"/>
</dbReference>
<accession>A0A841H3K1</accession>
<dbReference type="CDD" id="cd04301">
    <property type="entry name" value="NAT_SF"/>
    <property type="match status" value="1"/>
</dbReference>
<evidence type="ECO:0000313" key="5">
    <source>
        <dbReference type="Proteomes" id="UP000582837"/>
    </source>
</evidence>
<evidence type="ECO:0000256" key="2">
    <source>
        <dbReference type="ARBA" id="ARBA00023315"/>
    </source>
</evidence>
<sequence>MTPIIRPAEPRDAAEIARLLTALGHPTEEQSVAARWDEWAAAGNAAFVAEKDGGGLSGLVTTHRMLVLHRLLPVGRITALIVDESARGSGMGRRLVAAAEDLLASAGCGLLEITSNTRLVQAHAFYEHLGYERTSIRLAKQLR</sequence>
<dbReference type="RefSeq" id="WP_170032797.1">
    <property type="nucleotide sequence ID" value="NZ_JABDTL010000001.1"/>
</dbReference>
<reference evidence="4 5" key="1">
    <citation type="submission" date="2020-08" db="EMBL/GenBank/DDBJ databases">
        <title>Genomic Encyclopedia of Type Strains, Phase IV (KMG-IV): sequencing the most valuable type-strain genomes for metagenomic binning, comparative biology and taxonomic classification.</title>
        <authorList>
            <person name="Goeker M."/>
        </authorList>
    </citation>
    <scope>NUCLEOTIDE SEQUENCE [LARGE SCALE GENOMIC DNA]</scope>
    <source>
        <strain evidence="4 5">DSM 29007</strain>
    </source>
</reference>
<comment type="caution">
    <text evidence="4">The sequence shown here is derived from an EMBL/GenBank/DDBJ whole genome shotgun (WGS) entry which is preliminary data.</text>
</comment>
<keyword evidence="1 4" id="KW-0808">Transferase</keyword>
<evidence type="ECO:0000259" key="3">
    <source>
        <dbReference type="PROSITE" id="PS51186"/>
    </source>
</evidence>
<keyword evidence="2" id="KW-0012">Acyltransferase</keyword>
<dbReference type="PROSITE" id="PS51186">
    <property type="entry name" value="GNAT"/>
    <property type="match status" value="1"/>
</dbReference>
<dbReference type="InterPro" id="IPR050832">
    <property type="entry name" value="Bact_Acetyltransf"/>
</dbReference>
<dbReference type="InterPro" id="IPR016181">
    <property type="entry name" value="Acyl_CoA_acyltransferase"/>
</dbReference>
<dbReference type="Gene3D" id="3.40.630.30">
    <property type="match status" value="1"/>
</dbReference>
<name>A0A841H3K1_9BACT</name>
<proteinExistence type="predicted"/>
<dbReference type="InterPro" id="IPR000182">
    <property type="entry name" value="GNAT_dom"/>
</dbReference>
<keyword evidence="5" id="KW-1185">Reference proteome</keyword>
<dbReference type="PANTHER" id="PTHR43877">
    <property type="entry name" value="AMINOALKYLPHOSPHONATE N-ACETYLTRANSFERASE-RELATED-RELATED"/>
    <property type="match status" value="1"/>
</dbReference>
<dbReference type="PANTHER" id="PTHR43877:SF2">
    <property type="entry name" value="AMINOALKYLPHOSPHONATE N-ACETYLTRANSFERASE-RELATED"/>
    <property type="match status" value="1"/>
</dbReference>
<evidence type="ECO:0000313" key="4">
    <source>
        <dbReference type="EMBL" id="MBB6072553.1"/>
    </source>
</evidence>
<dbReference type="Pfam" id="PF00583">
    <property type="entry name" value="Acetyltransf_1"/>
    <property type="match status" value="1"/>
</dbReference>
<evidence type="ECO:0000256" key="1">
    <source>
        <dbReference type="ARBA" id="ARBA00022679"/>
    </source>
</evidence>
<dbReference type="GO" id="GO:0016747">
    <property type="term" value="F:acyltransferase activity, transferring groups other than amino-acyl groups"/>
    <property type="evidence" value="ECO:0007669"/>
    <property type="project" value="InterPro"/>
</dbReference>
<gene>
    <name evidence="4" type="ORF">HNQ61_004216</name>
</gene>
<organism evidence="4 5">
    <name type="scientific">Longimicrobium terrae</name>
    <dbReference type="NCBI Taxonomy" id="1639882"/>
    <lineage>
        <taxon>Bacteria</taxon>
        <taxon>Pseudomonadati</taxon>
        <taxon>Gemmatimonadota</taxon>
        <taxon>Longimicrobiia</taxon>
        <taxon>Longimicrobiales</taxon>
        <taxon>Longimicrobiaceae</taxon>
        <taxon>Longimicrobium</taxon>
    </lineage>
</organism>
<dbReference type="AlphaFoldDB" id="A0A841H3K1"/>
<protein>
    <submittedName>
        <fullName evidence="4">GNAT superfamily N-acetyltransferase</fullName>
    </submittedName>
</protein>
<feature type="domain" description="N-acetyltransferase" evidence="3">
    <location>
        <begin position="3"/>
        <end position="143"/>
    </location>
</feature>
<dbReference type="SUPFAM" id="SSF55729">
    <property type="entry name" value="Acyl-CoA N-acyltransferases (Nat)"/>
    <property type="match status" value="1"/>
</dbReference>
<dbReference type="EMBL" id="JACHIA010000016">
    <property type="protein sequence ID" value="MBB6072553.1"/>
    <property type="molecule type" value="Genomic_DNA"/>
</dbReference>